<dbReference type="GO" id="GO:0016705">
    <property type="term" value="F:oxidoreductase activity, acting on paired donors, with incorporation or reduction of molecular oxygen"/>
    <property type="evidence" value="ECO:0007669"/>
    <property type="project" value="InterPro"/>
</dbReference>
<dbReference type="EMBL" id="KV921876">
    <property type="protein sequence ID" value="ORE09379.1"/>
    <property type="molecule type" value="Genomic_DNA"/>
</dbReference>
<dbReference type="InterPro" id="IPR006620">
    <property type="entry name" value="Pro_4_hyd_alph"/>
</dbReference>
<dbReference type="InterPro" id="IPR005123">
    <property type="entry name" value="Oxoglu/Fe-dep_dioxygenase_dom"/>
</dbReference>
<dbReference type="PROSITE" id="PS51471">
    <property type="entry name" value="FE2OG_OXY"/>
    <property type="match status" value="1"/>
</dbReference>
<protein>
    <recommendedName>
        <fullName evidence="6">Fe2OG dioxygenase domain-containing protein</fullName>
    </recommendedName>
</protein>
<organism evidence="7">
    <name type="scientific">Rhizopus microsporus var. microsporus</name>
    <dbReference type="NCBI Taxonomy" id="86635"/>
    <lineage>
        <taxon>Eukaryota</taxon>
        <taxon>Fungi</taxon>
        <taxon>Fungi incertae sedis</taxon>
        <taxon>Mucoromycota</taxon>
        <taxon>Mucoromycotina</taxon>
        <taxon>Mucoromycetes</taxon>
        <taxon>Mucorales</taxon>
        <taxon>Mucorineae</taxon>
        <taxon>Rhizopodaceae</taxon>
        <taxon>Rhizopus</taxon>
    </lineage>
</organism>
<evidence type="ECO:0000256" key="1">
    <source>
        <dbReference type="ARBA" id="ARBA00001961"/>
    </source>
</evidence>
<dbReference type="GO" id="GO:0051213">
    <property type="term" value="F:dioxygenase activity"/>
    <property type="evidence" value="ECO:0007669"/>
    <property type="project" value="UniProtKB-KW"/>
</dbReference>
<gene>
    <name evidence="7" type="ORF">BCV72DRAFT_302796</name>
</gene>
<keyword evidence="3" id="KW-0223">Dioxygenase</keyword>
<feature type="domain" description="Fe2OG dioxygenase" evidence="6">
    <location>
        <begin position="138"/>
        <end position="225"/>
    </location>
</feature>
<evidence type="ECO:0000313" key="7">
    <source>
        <dbReference type="EMBL" id="ORE09379.1"/>
    </source>
</evidence>
<evidence type="ECO:0000256" key="2">
    <source>
        <dbReference type="ARBA" id="ARBA00022723"/>
    </source>
</evidence>
<evidence type="ECO:0000256" key="3">
    <source>
        <dbReference type="ARBA" id="ARBA00022964"/>
    </source>
</evidence>
<sequence>MSTTTCFDLFGELSKEEQLDLEKRKQENQLKLNDKIAALPTDRSKRSMTENRLVFLQNRKDFKIPGIEYQLLTQDECESVLNVCRKQNDWTTDRHSAFATIDIPIRTDPNLSYLEPLVKERLFDKLGARYGFNKADLDFRDIFLVKYSMDTQRGLQLHTDGCLFSLTLLISDPSDFEGGGTYYESVDKVIHLNQGDCAHHEGSVKHSGVSITKGERYILVGFIDTVDTIKKDKIAKTIRN</sequence>
<comment type="cofactor">
    <cofactor evidence="1">
        <name>L-ascorbate</name>
        <dbReference type="ChEBI" id="CHEBI:38290"/>
    </cofactor>
</comment>
<name>A0A1X0RBF3_RHIZD</name>
<keyword evidence="4" id="KW-0560">Oxidoreductase</keyword>
<proteinExistence type="predicted"/>
<dbReference type="GO" id="GO:0031418">
    <property type="term" value="F:L-ascorbic acid binding"/>
    <property type="evidence" value="ECO:0007669"/>
    <property type="project" value="InterPro"/>
</dbReference>
<dbReference type="AlphaFoldDB" id="A0A1X0RBF3"/>
<evidence type="ECO:0000259" key="6">
    <source>
        <dbReference type="PROSITE" id="PS51471"/>
    </source>
</evidence>
<dbReference type="Proteomes" id="UP000242414">
    <property type="component" value="Unassembled WGS sequence"/>
</dbReference>
<dbReference type="VEuPathDB" id="FungiDB:BCV72DRAFT_302796"/>
<accession>A0A1X0RBF3</accession>
<reference evidence="7" key="1">
    <citation type="journal article" date="2016" name="Proc. Natl. Acad. Sci. U.S.A.">
        <title>Lipid metabolic changes in an early divergent fungus govern the establishment of a mutualistic symbiosis with endobacteria.</title>
        <authorList>
            <person name="Lastovetsky O.A."/>
            <person name="Gaspar M.L."/>
            <person name="Mondo S.J."/>
            <person name="LaButti K.M."/>
            <person name="Sandor L."/>
            <person name="Grigoriev I.V."/>
            <person name="Henry S.A."/>
            <person name="Pawlowska T.E."/>
        </authorList>
    </citation>
    <scope>NUCLEOTIDE SEQUENCE [LARGE SCALE GENOMIC DNA]</scope>
    <source>
        <strain evidence="7">ATCC 52814</strain>
    </source>
</reference>
<evidence type="ECO:0000256" key="5">
    <source>
        <dbReference type="ARBA" id="ARBA00023004"/>
    </source>
</evidence>
<keyword evidence="2" id="KW-0479">Metal-binding</keyword>
<dbReference type="GO" id="GO:0005506">
    <property type="term" value="F:iron ion binding"/>
    <property type="evidence" value="ECO:0007669"/>
    <property type="project" value="InterPro"/>
</dbReference>
<dbReference type="OrthoDB" id="69177at2759"/>
<evidence type="ECO:0000256" key="4">
    <source>
        <dbReference type="ARBA" id="ARBA00023002"/>
    </source>
</evidence>
<keyword evidence="5" id="KW-0408">Iron</keyword>
<dbReference type="Gene3D" id="2.60.120.620">
    <property type="entry name" value="q2cbj1_9rhob like domain"/>
    <property type="match status" value="1"/>
</dbReference>
<dbReference type="SMART" id="SM00702">
    <property type="entry name" value="P4Hc"/>
    <property type="match status" value="1"/>
</dbReference>